<evidence type="ECO:0008006" key="3">
    <source>
        <dbReference type="Google" id="ProtNLM"/>
    </source>
</evidence>
<evidence type="ECO:0000313" key="1">
    <source>
        <dbReference type="EMBL" id="UFP94989.1"/>
    </source>
</evidence>
<dbReference type="Proteomes" id="UP001054846">
    <property type="component" value="Chromosome"/>
</dbReference>
<dbReference type="EMBL" id="CP063845">
    <property type="protein sequence ID" value="UFP94989.1"/>
    <property type="molecule type" value="Genomic_DNA"/>
</dbReference>
<keyword evidence="2" id="KW-1185">Reference proteome</keyword>
<name>A0ABY3PN03_9CYAN</name>
<accession>A0ABY3PN03</accession>
<sequence>MLKPQDIVMLLKVHLLQGRKWGLQQLAVGLRMSPSEVHAALKRAQAGGCTTRGSVVSVPLR</sequence>
<protein>
    <recommendedName>
        <fullName evidence="3">Transposase</fullName>
    </recommendedName>
</protein>
<reference evidence="1 2" key="1">
    <citation type="journal article" date="2021" name="Genome Biol. Evol.">
        <title>Complete Genome Sequencing of a Novel Gloeobacter Species from a Waterfall Cave in Mexico.</title>
        <authorList>
            <person name="Saw J.H."/>
            <person name="Cardona T."/>
            <person name="Montejano G."/>
        </authorList>
    </citation>
    <scope>NUCLEOTIDE SEQUENCE [LARGE SCALE GENOMIC DNA]</scope>
    <source>
        <strain evidence="1">MG652769</strain>
    </source>
</reference>
<dbReference type="RefSeq" id="WP_230842080.1">
    <property type="nucleotide sequence ID" value="NZ_CP063845.1"/>
</dbReference>
<proteinExistence type="predicted"/>
<evidence type="ECO:0000313" key="2">
    <source>
        <dbReference type="Proteomes" id="UP001054846"/>
    </source>
</evidence>
<gene>
    <name evidence="1" type="ORF">ISF26_01710</name>
</gene>
<organism evidence="1 2">
    <name type="scientific">Gloeobacter morelensis MG652769</name>
    <dbReference type="NCBI Taxonomy" id="2781736"/>
    <lineage>
        <taxon>Bacteria</taxon>
        <taxon>Bacillati</taxon>
        <taxon>Cyanobacteriota</taxon>
        <taxon>Cyanophyceae</taxon>
        <taxon>Gloeobacterales</taxon>
        <taxon>Gloeobacteraceae</taxon>
        <taxon>Gloeobacter</taxon>
        <taxon>Gloeobacter morelensis</taxon>
    </lineage>
</organism>